<evidence type="ECO:0000313" key="1">
    <source>
        <dbReference type="EMBL" id="KAJ8890912.1"/>
    </source>
</evidence>
<comment type="caution">
    <text evidence="1">The sequence shown here is derived from an EMBL/GenBank/DDBJ whole genome shotgun (WGS) entry which is preliminary data.</text>
</comment>
<organism evidence="1 2">
    <name type="scientific">Dryococelus australis</name>
    <dbReference type="NCBI Taxonomy" id="614101"/>
    <lineage>
        <taxon>Eukaryota</taxon>
        <taxon>Metazoa</taxon>
        <taxon>Ecdysozoa</taxon>
        <taxon>Arthropoda</taxon>
        <taxon>Hexapoda</taxon>
        <taxon>Insecta</taxon>
        <taxon>Pterygota</taxon>
        <taxon>Neoptera</taxon>
        <taxon>Polyneoptera</taxon>
        <taxon>Phasmatodea</taxon>
        <taxon>Verophasmatodea</taxon>
        <taxon>Anareolatae</taxon>
        <taxon>Phasmatidae</taxon>
        <taxon>Eurycanthinae</taxon>
        <taxon>Dryococelus</taxon>
    </lineage>
</organism>
<dbReference type="SUPFAM" id="SSF56672">
    <property type="entry name" value="DNA/RNA polymerases"/>
    <property type="match status" value="1"/>
</dbReference>
<sequence length="142" mass="16346">MLVQDMVVEQLHEPPWACAAFIVRKKSETGDIKYRFCVDYRPLNEVTTPGIYPLPKAGAEENMSAERQNDEQCRLFRQQSNLVERDGLLFKETRLGLRLVVPRSQRDEIPKECRLGLDVVVPMPKTASGNIYLLTIIDHFSR</sequence>
<dbReference type="Proteomes" id="UP001159363">
    <property type="component" value="Chromosome 3"/>
</dbReference>
<protein>
    <submittedName>
        <fullName evidence="1">Uncharacterized protein</fullName>
    </submittedName>
</protein>
<dbReference type="Gene3D" id="3.10.10.10">
    <property type="entry name" value="HIV Type 1 Reverse Transcriptase, subunit A, domain 1"/>
    <property type="match status" value="1"/>
</dbReference>
<keyword evidence="2" id="KW-1185">Reference proteome</keyword>
<gene>
    <name evidence="1" type="ORF">PR048_010421</name>
</gene>
<accession>A0ABQ9I2N1</accession>
<name>A0ABQ9I2N1_9NEOP</name>
<evidence type="ECO:0000313" key="2">
    <source>
        <dbReference type="Proteomes" id="UP001159363"/>
    </source>
</evidence>
<dbReference type="EMBL" id="JARBHB010000003">
    <property type="protein sequence ID" value="KAJ8890912.1"/>
    <property type="molecule type" value="Genomic_DNA"/>
</dbReference>
<proteinExistence type="predicted"/>
<reference evidence="1 2" key="1">
    <citation type="submission" date="2023-02" db="EMBL/GenBank/DDBJ databases">
        <title>LHISI_Scaffold_Assembly.</title>
        <authorList>
            <person name="Stuart O.P."/>
            <person name="Cleave R."/>
            <person name="Magrath M.J.L."/>
            <person name="Mikheyev A.S."/>
        </authorList>
    </citation>
    <scope>NUCLEOTIDE SEQUENCE [LARGE SCALE GENOMIC DNA]</scope>
    <source>
        <strain evidence="1">Daus_M_001</strain>
        <tissue evidence="1">Leg muscle</tissue>
    </source>
</reference>
<dbReference type="InterPro" id="IPR043502">
    <property type="entry name" value="DNA/RNA_pol_sf"/>
</dbReference>